<protein>
    <submittedName>
        <fullName evidence="1">Uncharacterized protein</fullName>
    </submittedName>
</protein>
<accession>A0A6J7WLY3</accession>
<organism evidence="1">
    <name type="scientific">uncultured Caudovirales phage</name>
    <dbReference type="NCBI Taxonomy" id="2100421"/>
    <lineage>
        <taxon>Viruses</taxon>
        <taxon>Duplodnaviria</taxon>
        <taxon>Heunggongvirae</taxon>
        <taxon>Uroviricota</taxon>
        <taxon>Caudoviricetes</taxon>
        <taxon>Peduoviridae</taxon>
        <taxon>Maltschvirus</taxon>
        <taxon>Maltschvirus maltsch</taxon>
    </lineage>
</organism>
<dbReference type="EMBL" id="LR798243">
    <property type="protein sequence ID" value="CAB5214538.1"/>
    <property type="molecule type" value="Genomic_DNA"/>
</dbReference>
<name>A0A6J7WLY3_9CAUD</name>
<sequence length="86" mass="9667">MGSIPVRRATSEVNFMYNVIWKDADNRVCDKQFSDLTPAMAWARELGVFVTITGGEFDIVGVLGADAVVDGRLPDGNDYTWKKRRR</sequence>
<evidence type="ECO:0000313" key="1">
    <source>
        <dbReference type="EMBL" id="CAB5214538.1"/>
    </source>
</evidence>
<reference evidence="1" key="1">
    <citation type="submission" date="2020-05" db="EMBL/GenBank/DDBJ databases">
        <authorList>
            <person name="Chiriac C."/>
            <person name="Salcher M."/>
            <person name="Ghai R."/>
            <person name="Kavagutti S V."/>
        </authorList>
    </citation>
    <scope>NUCLEOTIDE SEQUENCE</scope>
</reference>
<proteinExistence type="predicted"/>
<gene>
    <name evidence="1" type="ORF">UFOVP190_154</name>
</gene>